<dbReference type="PANTHER" id="PTHR30290">
    <property type="entry name" value="PERIPLASMIC BINDING COMPONENT OF ABC TRANSPORTER"/>
    <property type="match status" value="1"/>
</dbReference>
<reference evidence="5 6" key="1">
    <citation type="submission" date="2024-02" db="EMBL/GenBank/DDBJ databases">
        <title>Bacteria isolated from the canopy kelp, Nereocystis luetkeana.</title>
        <authorList>
            <person name="Pfister C.A."/>
            <person name="Younker I.T."/>
            <person name="Light S.H."/>
        </authorList>
    </citation>
    <scope>NUCLEOTIDE SEQUENCE [LARGE SCALE GENOMIC DNA]</scope>
    <source>
        <strain evidence="5 6">TI.2.07</strain>
    </source>
</reference>
<proteinExistence type="inferred from homology"/>
<accession>A0ABU9HE31</accession>
<protein>
    <submittedName>
        <fullName evidence="5">ABC transporter substrate-binding protein</fullName>
    </submittedName>
</protein>
<keyword evidence="6" id="KW-1185">Reference proteome</keyword>
<evidence type="ECO:0000313" key="5">
    <source>
        <dbReference type="EMBL" id="MEL0659996.1"/>
    </source>
</evidence>
<evidence type="ECO:0000313" key="6">
    <source>
        <dbReference type="Proteomes" id="UP001366060"/>
    </source>
</evidence>
<dbReference type="InterPro" id="IPR000914">
    <property type="entry name" value="SBP_5_dom"/>
</dbReference>
<dbReference type="Proteomes" id="UP001366060">
    <property type="component" value="Unassembled WGS sequence"/>
</dbReference>
<evidence type="ECO:0000256" key="3">
    <source>
        <dbReference type="ARBA" id="ARBA00022729"/>
    </source>
</evidence>
<dbReference type="InterPro" id="IPR039424">
    <property type="entry name" value="SBP_5"/>
</dbReference>
<dbReference type="RefSeq" id="WP_341628494.1">
    <property type="nucleotide sequence ID" value="NZ_JBAKBA010000030.1"/>
</dbReference>
<dbReference type="Gene3D" id="3.90.76.10">
    <property type="entry name" value="Dipeptide-binding Protein, Domain 1"/>
    <property type="match status" value="1"/>
</dbReference>
<keyword evidence="2" id="KW-0813">Transport</keyword>
<dbReference type="Gene3D" id="3.10.105.10">
    <property type="entry name" value="Dipeptide-binding Protein, Domain 3"/>
    <property type="match status" value="1"/>
</dbReference>
<evidence type="ECO:0000256" key="1">
    <source>
        <dbReference type="ARBA" id="ARBA00005695"/>
    </source>
</evidence>
<feature type="domain" description="Solute-binding protein family 5" evidence="4">
    <location>
        <begin position="70"/>
        <end position="429"/>
    </location>
</feature>
<dbReference type="Pfam" id="PF00496">
    <property type="entry name" value="SBP_bac_5"/>
    <property type="match status" value="1"/>
</dbReference>
<comment type="similarity">
    <text evidence="1">Belongs to the bacterial solute-binding protein 5 family.</text>
</comment>
<gene>
    <name evidence="5" type="ORF">V6255_12710</name>
</gene>
<sequence length="523" mass="60461">MLLRWLILTVTFYTTGSIAESQNIFNPQAITVAIDKTPVSFNPYSDQALMGQQFKHLLFDPLFRWDKNQKIEPRLVKNWKRIDKRTVRFFLRDNIHFHTGNLLTSNDVLWSFEQAKKQINSNFLSKLDWVKANHKNSFDIRTSLSDIQLLDYLTNVFILDSRFYESNTNVLNSSPSIILPPVRNLQMSGTGPYLIQQYNPVLGMVVVANPNYWDGFPKVQFFRFMRINKPQSRLFALLADDVQVSYAIPNKSTEDLESNTTKNLVKVPSSNVVFLTINDKLSPVLKNKEARDAIHLAINQAGMLKYILKDNGQVHPSVMALADNTFSDKQDKTKEDMPEYDLEKSKALVKAMKLPKQMSLLVMLDDVGNTKKVAEALSKMLKRAGIVVATQEISSEEIWKNTNLYYDLTVSTWQTQLMSRDNMYENLFLQSYLTGYLQDKFKGQGLKDNFQQESAYFKTLQQGNWVIPLFYQDKIWAQNNKFNLDEIFSSNGIPYWSLLKLKNTEDKPKNEDTLLKLKEKNQG</sequence>
<evidence type="ECO:0000259" key="4">
    <source>
        <dbReference type="Pfam" id="PF00496"/>
    </source>
</evidence>
<dbReference type="SUPFAM" id="SSF53850">
    <property type="entry name" value="Periplasmic binding protein-like II"/>
    <property type="match status" value="1"/>
</dbReference>
<dbReference type="PANTHER" id="PTHR30290:SF9">
    <property type="entry name" value="OLIGOPEPTIDE-BINDING PROTEIN APPA"/>
    <property type="match status" value="1"/>
</dbReference>
<dbReference type="Gene3D" id="3.40.190.10">
    <property type="entry name" value="Periplasmic binding protein-like II"/>
    <property type="match status" value="1"/>
</dbReference>
<dbReference type="CDD" id="cd00995">
    <property type="entry name" value="PBP2_NikA_DppA_OppA_like"/>
    <property type="match status" value="1"/>
</dbReference>
<name>A0ABU9HE31_9GAMM</name>
<evidence type="ECO:0000256" key="2">
    <source>
        <dbReference type="ARBA" id="ARBA00022448"/>
    </source>
</evidence>
<comment type="caution">
    <text evidence="5">The sequence shown here is derived from an EMBL/GenBank/DDBJ whole genome shotgun (WGS) entry which is preliminary data.</text>
</comment>
<organism evidence="5 6">
    <name type="scientific">Psychromonas arctica</name>
    <dbReference type="NCBI Taxonomy" id="168275"/>
    <lineage>
        <taxon>Bacteria</taxon>
        <taxon>Pseudomonadati</taxon>
        <taxon>Pseudomonadota</taxon>
        <taxon>Gammaproteobacteria</taxon>
        <taxon>Alteromonadales</taxon>
        <taxon>Psychromonadaceae</taxon>
        <taxon>Psychromonas</taxon>
    </lineage>
</organism>
<keyword evidence="3" id="KW-0732">Signal</keyword>
<dbReference type="EMBL" id="JBAKBA010000030">
    <property type="protein sequence ID" value="MEL0659996.1"/>
    <property type="molecule type" value="Genomic_DNA"/>
</dbReference>